<dbReference type="EMBL" id="JACXAE010000008">
    <property type="protein sequence ID" value="MBD2770685.1"/>
    <property type="molecule type" value="Genomic_DNA"/>
</dbReference>
<reference evidence="1" key="1">
    <citation type="submission" date="2020-09" db="EMBL/GenBank/DDBJ databases">
        <title>Iningainema tapete sp. nov. (Scytonemataceae, Cyanobacteria) from greenhouses in central Florida (USA) produces two types of nodularin with biosynthetic potential for microcystin-LR and anabaenopeptins.</title>
        <authorList>
            <person name="Berthold D.E."/>
            <person name="Lefler F.W."/>
            <person name="Huang I.-S."/>
            <person name="Abdulla H."/>
            <person name="Zimba P.V."/>
            <person name="Laughinghouse H.D. IV."/>
        </authorList>
    </citation>
    <scope>NUCLEOTIDE SEQUENCE</scope>
    <source>
        <strain evidence="1">BLCCT55</strain>
    </source>
</reference>
<name>A0A8J7C968_9CYAN</name>
<organism evidence="1 2">
    <name type="scientific">Iningainema tapete BLCC-T55</name>
    <dbReference type="NCBI Taxonomy" id="2748662"/>
    <lineage>
        <taxon>Bacteria</taxon>
        <taxon>Bacillati</taxon>
        <taxon>Cyanobacteriota</taxon>
        <taxon>Cyanophyceae</taxon>
        <taxon>Nostocales</taxon>
        <taxon>Scytonemataceae</taxon>
        <taxon>Iningainema tapete</taxon>
    </lineage>
</organism>
<dbReference type="Proteomes" id="UP000629098">
    <property type="component" value="Unassembled WGS sequence"/>
</dbReference>
<sequence length="168" mass="20165">MNFEFKFEPLEPLPMRAEDEREDKEIWQPGWKCFCCQDTGKIQPLLVERVIPNYNYDRDRIPVCQLCNKGRNWLHLKELGVIDTRISFDTCRKLDVISREDWKLTTQKLFEMAKKRAENATAEIAQAHNLRKRDRIQEEFILMQKNHGKARGDWKEIKEEEIEGELRE</sequence>
<gene>
    <name evidence="1" type="ORF">ICL16_00730</name>
</gene>
<protein>
    <submittedName>
        <fullName evidence="1">Uncharacterized protein</fullName>
    </submittedName>
</protein>
<comment type="caution">
    <text evidence="1">The sequence shown here is derived from an EMBL/GenBank/DDBJ whole genome shotgun (WGS) entry which is preliminary data.</text>
</comment>
<evidence type="ECO:0000313" key="2">
    <source>
        <dbReference type="Proteomes" id="UP000629098"/>
    </source>
</evidence>
<evidence type="ECO:0000313" key="1">
    <source>
        <dbReference type="EMBL" id="MBD2770685.1"/>
    </source>
</evidence>
<dbReference type="RefSeq" id="WP_190824986.1">
    <property type="nucleotide sequence ID" value="NZ_CAWPPI010000008.1"/>
</dbReference>
<accession>A0A8J7C968</accession>
<keyword evidence="2" id="KW-1185">Reference proteome</keyword>
<dbReference type="AlphaFoldDB" id="A0A8J7C968"/>
<proteinExistence type="predicted"/>